<comment type="caution">
    <text evidence="1">The sequence shown here is derived from an EMBL/GenBank/DDBJ whole genome shotgun (WGS) entry which is preliminary data.</text>
</comment>
<keyword evidence="2" id="KW-1185">Reference proteome</keyword>
<organism evidence="1 2">
    <name type="scientific">Streptosporangium algeriense</name>
    <dbReference type="NCBI Taxonomy" id="1682748"/>
    <lineage>
        <taxon>Bacteria</taxon>
        <taxon>Bacillati</taxon>
        <taxon>Actinomycetota</taxon>
        <taxon>Actinomycetes</taxon>
        <taxon>Streptosporangiales</taxon>
        <taxon>Streptosporangiaceae</taxon>
        <taxon>Streptosporangium</taxon>
    </lineage>
</organism>
<dbReference type="EMBL" id="JBHTHX010001608">
    <property type="protein sequence ID" value="MFD0889006.1"/>
    <property type="molecule type" value="Genomic_DNA"/>
</dbReference>
<accession>A0ABW3E137</accession>
<proteinExistence type="predicted"/>
<sequence>ARTLHAPDPRCPDDAVCFWANPGFDGDRQVVRPVPGSRPCVPTPGTHAQSAINNTRFSRLLYVDPDCVGRPVAFIPAGGNRPYLDPPIAAWR</sequence>
<reference evidence="2" key="1">
    <citation type="journal article" date="2019" name="Int. J. Syst. Evol. Microbiol.">
        <title>The Global Catalogue of Microorganisms (GCM) 10K type strain sequencing project: providing services to taxonomists for standard genome sequencing and annotation.</title>
        <authorList>
            <consortium name="The Broad Institute Genomics Platform"/>
            <consortium name="The Broad Institute Genome Sequencing Center for Infectious Disease"/>
            <person name="Wu L."/>
            <person name="Ma J."/>
        </authorList>
    </citation>
    <scope>NUCLEOTIDE SEQUENCE [LARGE SCALE GENOMIC DNA]</scope>
    <source>
        <strain evidence="2">CCUG 62974</strain>
    </source>
</reference>
<evidence type="ECO:0000313" key="2">
    <source>
        <dbReference type="Proteomes" id="UP001597024"/>
    </source>
</evidence>
<feature type="non-terminal residue" evidence="1">
    <location>
        <position position="1"/>
    </location>
</feature>
<gene>
    <name evidence="1" type="ORF">ACFQ08_31115</name>
</gene>
<dbReference type="Proteomes" id="UP001597024">
    <property type="component" value="Unassembled WGS sequence"/>
</dbReference>
<name>A0ABW3E137_9ACTN</name>
<evidence type="ECO:0000313" key="1">
    <source>
        <dbReference type="EMBL" id="MFD0889006.1"/>
    </source>
</evidence>
<dbReference type="Pfam" id="PF03995">
    <property type="entry name" value="Inhibitor_I36"/>
    <property type="match status" value="1"/>
</dbReference>
<protein>
    <submittedName>
        <fullName evidence="1">Peptidase inhibitor family I36 protein</fullName>
    </submittedName>
</protein>